<evidence type="ECO:0000313" key="2">
    <source>
        <dbReference type="EMBL" id="MBO1515984.1"/>
    </source>
</evidence>
<dbReference type="SUPFAM" id="SSF53756">
    <property type="entry name" value="UDP-Glycosyltransferase/glycogen phosphorylase"/>
    <property type="match status" value="1"/>
</dbReference>
<proteinExistence type="predicted"/>
<dbReference type="Gene3D" id="3.40.50.2000">
    <property type="entry name" value="Glycogen Phosphorylase B"/>
    <property type="match status" value="3"/>
</dbReference>
<comment type="caution">
    <text evidence="2">The sequence shown here is derived from an EMBL/GenBank/DDBJ whole genome shotgun (WGS) entry which is preliminary data.</text>
</comment>
<name>A0AAW4IS45_9GAMM</name>
<accession>A0AAW4IS45</accession>
<dbReference type="RefSeq" id="WP_207968960.1">
    <property type="nucleotide sequence ID" value="NZ_JAGBKN010000002.1"/>
</dbReference>
<protein>
    <submittedName>
        <fullName evidence="2">Glycosyltransferase</fullName>
    </submittedName>
</protein>
<dbReference type="Pfam" id="PF00534">
    <property type="entry name" value="Glycos_transf_1"/>
    <property type="match status" value="1"/>
</dbReference>
<dbReference type="GO" id="GO:1901135">
    <property type="term" value="P:carbohydrate derivative metabolic process"/>
    <property type="evidence" value="ECO:0007669"/>
    <property type="project" value="UniProtKB-ARBA"/>
</dbReference>
<dbReference type="GO" id="GO:0016757">
    <property type="term" value="F:glycosyltransferase activity"/>
    <property type="evidence" value="ECO:0007669"/>
    <property type="project" value="InterPro"/>
</dbReference>
<dbReference type="PANTHER" id="PTHR12526:SF630">
    <property type="entry name" value="GLYCOSYLTRANSFERASE"/>
    <property type="match status" value="1"/>
</dbReference>
<gene>
    <name evidence="2" type="ORF">J3491_01375</name>
</gene>
<organism evidence="2 3">
    <name type="scientific">Psychrobacter halodurans</name>
    <dbReference type="NCBI Taxonomy" id="2818439"/>
    <lineage>
        <taxon>Bacteria</taxon>
        <taxon>Pseudomonadati</taxon>
        <taxon>Pseudomonadota</taxon>
        <taxon>Gammaproteobacteria</taxon>
        <taxon>Moraxellales</taxon>
        <taxon>Moraxellaceae</taxon>
        <taxon>Psychrobacter</taxon>
    </lineage>
</organism>
<dbReference type="InterPro" id="IPR001296">
    <property type="entry name" value="Glyco_trans_1"/>
</dbReference>
<keyword evidence="3" id="KW-1185">Reference proteome</keyword>
<evidence type="ECO:0000259" key="1">
    <source>
        <dbReference type="Pfam" id="PF00534"/>
    </source>
</evidence>
<dbReference type="Proteomes" id="UP000664161">
    <property type="component" value="Unassembled WGS sequence"/>
</dbReference>
<dbReference type="AlphaFoldDB" id="A0AAW4IS45"/>
<feature type="domain" description="Glycosyl transferase family 1" evidence="1">
    <location>
        <begin position="287"/>
        <end position="437"/>
    </location>
</feature>
<reference evidence="2 3" key="1">
    <citation type="submission" date="2021-03" db="EMBL/GenBank/DDBJ databases">
        <authorList>
            <person name="Shang D.-D."/>
            <person name="Du Z.-J."/>
            <person name="Chen G.-J."/>
        </authorList>
    </citation>
    <scope>NUCLEOTIDE SEQUENCE [LARGE SCALE GENOMIC DNA]</scope>
    <source>
        <strain evidence="2 3">F2608</strain>
    </source>
</reference>
<sequence>MNRLALVLLSSLRSIVRGVAISALTRADTLKNFNITNDSFVLTFDYCEDYKIIESKLQNAGYLKQSTLINIFDYFSTFVYSKDEIGEGEILKLLKKVNFITKEKQNNRCVKYILPDGRVVLEYFNKNNDVYLRAVTLGGAFLWDYTPIIELYNNNKLIKRFYSNRDFWAYFIECVSDNYNKVHIFQDASYNNKVDTRDVFCAIKRGKRYFNYRIAHGSTMIDIYNDKALPLASWRDDEYWSDYDAIVFLTNLQRKQWISSQGNDGNLVVVPHESGRQNLGFTPRRGNRCVYITSLTKPKRVDIAIKAFAKVISEVPSASLEVYGQGPEYDSLAKLINDLKVEKNVSLLGYQIDAQQYLKGAACSLFTSERESFGMPIVESYAYSCPVVAFNVNYGPAELVIDGKTGFKNEFGDIEGMAHSIIKVLNNENTVFRENAYHKSKQYEKEKIADLWKSLLDKTETRY</sequence>
<dbReference type="EMBL" id="JAGBKN010000002">
    <property type="protein sequence ID" value="MBO1515984.1"/>
    <property type="molecule type" value="Genomic_DNA"/>
</dbReference>
<dbReference type="PANTHER" id="PTHR12526">
    <property type="entry name" value="GLYCOSYLTRANSFERASE"/>
    <property type="match status" value="1"/>
</dbReference>
<evidence type="ECO:0000313" key="3">
    <source>
        <dbReference type="Proteomes" id="UP000664161"/>
    </source>
</evidence>